<feature type="transmembrane region" description="Helical" evidence="1">
    <location>
        <begin position="74"/>
        <end position="92"/>
    </location>
</feature>
<feature type="transmembrane region" description="Helical" evidence="1">
    <location>
        <begin position="355"/>
        <end position="375"/>
    </location>
</feature>
<organism evidence="2 3">
    <name type="scientific">Triparma laevis f. inornata</name>
    <dbReference type="NCBI Taxonomy" id="1714386"/>
    <lineage>
        <taxon>Eukaryota</taxon>
        <taxon>Sar</taxon>
        <taxon>Stramenopiles</taxon>
        <taxon>Ochrophyta</taxon>
        <taxon>Bolidophyceae</taxon>
        <taxon>Parmales</taxon>
        <taxon>Triparmaceae</taxon>
        <taxon>Triparma</taxon>
    </lineage>
</organism>
<feature type="transmembrane region" description="Helical" evidence="1">
    <location>
        <begin position="324"/>
        <end position="343"/>
    </location>
</feature>
<dbReference type="Proteomes" id="UP001162640">
    <property type="component" value="Unassembled WGS sequence"/>
</dbReference>
<keyword evidence="1" id="KW-1133">Transmembrane helix</keyword>
<comment type="caution">
    <text evidence="2">The sequence shown here is derived from an EMBL/GenBank/DDBJ whole genome shotgun (WGS) entry which is preliminary data.</text>
</comment>
<reference evidence="3" key="1">
    <citation type="journal article" date="2023" name="Commun. Biol.">
        <title>Genome analysis of Parmales, the sister group of diatoms, reveals the evolutionary specialization of diatoms from phago-mixotrophs to photoautotrophs.</title>
        <authorList>
            <person name="Ban H."/>
            <person name="Sato S."/>
            <person name="Yoshikawa S."/>
            <person name="Yamada K."/>
            <person name="Nakamura Y."/>
            <person name="Ichinomiya M."/>
            <person name="Sato N."/>
            <person name="Blanc-Mathieu R."/>
            <person name="Endo H."/>
            <person name="Kuwata A."/>
            <person name="Ogata H."/>
        </authorList>
    </citation>
    <scope>NUCLEOTIDE SEQUENCE [LARGE SCALE GENOMIC DNA]</scope>
</reference>
<feature type="transmembrane region" description="Helical" evidence="1">
    <location>
        <begin position="112"/>
        <end position="130"/>
    </location>
</feature>
<proteinExistence type="predicted"/>
<evidence type="ECO:0000313" key="3">
    <source>
        <dbReference type="Proteomes" id="UP001162640"/>
    </source>
</evidence>
<dbReference type="AlphaFoldDB" id="A0A9W6ZVJ3"/>
<feature type="transmembrane region" description="Helical" evidence="1">
    <location>
        <begin position="285"/>
        <end position="304"/>
    </location>
</feature>
<feature type="transmembrane region" description="Helical" evidence="1">
    <location>
        <begin position="391"/>
        <end position="409"/>
    </location>
</feature>
<evidence type="ECO:0000256" key="1">
    <source>
        <dbReference type="SAM" id="Phobius"/>
    </source>
</evidence>
<keyword evidence="1" id="KW-0812">Transmembrane</keyword>
<accession>A0A9W6ZVJ3</accession>
<dbReference type="EMBL" id="BLQM01000053">
    <property type="protein sequence ID" value="GMH56695.1"/>
    <property type="molecule type" value="Genomic_DNA"/>
</dbReference>
<name>A0A9W6ZVJ3_9STRA</name>
<keyword evidence="1" id="KW-0472">Membrane</keyword>
<evidence type="ECO:0000313" key="2">
    <source>
        <dbReference type="EMBL" id="GMH56695.1"/>
    </source>
</evidence>
<feature type="transmembrane region" description="Helical" evidence="1">
    <location>
        <begin position="206"/>
        <end position="234"/>
    </location>
</feature>
<feature type="transmembrane region" description="Helical" evidence="1">
    <location>
        <begin position="254"/>
        <end position="273"/>
    </location>
</feature>
<sequence>MKAVGFGNAMKEHEREAAEQVLVVIKNSSADGAGDVSAWAEKVFPTDNMTKEETENLTEFLCTIAVRTRVTMRMSRIGVVLKLLMTLSMGYMDALTDFLVAKSYYDTKIFNTAYATAGFAVLAIVIQASWREHYGRTFAALLGLGPLVERFRLRTGKDDSDLMLSGLMMYASTNAAEIVFKSIPESIIQIGGLLKQNYGDIQMVQVFGVISSIVSGAFIMTDGNFGFIISKYLASPRDPYYGWMSKVGGWEKKRQMFGMFLFNACYFSQFVFAKSLFGQAFGSRAPVFILLGVEFCAVCAYMGWKGELTGFGVVSRPSTFSNYILPLLAWGLYYMLVSAAPMLVATVPRELDPEVFASTVVWRLLTNGGIVYVALGELQEKEHYLSLTMDIAGYGASLGLAVFGLFLFFRNCDLTFDRSLFWRPKSGKQHVRDCWSDEEIWDKGFMTKDEDIYKGWREETHPAYLPFELITSWICEELVEKYEDKSVERSEFMNSENENNFIKRISEIYTWKGSHGEEVNKALNRLFEKERSGSGNGDTHTHIPPPPPPKHYCGINNSNSSLTISTLFLTISSPTSLSLPNLSFANLNSSLTVLTTTGPVVHPGTFPPISNFNTYSTSK</sequence>
<protein>
    <submittedName>
        <fullName evidence="2">Uncharacterized protein</fullName>
    </submittedName>
</protein>
<gene>
    <name evidence="2" type="ORF">TL16_g02194</name>
</gene>